<proteinExistence type="predicted"/>
<dbReference type="Gene3D" id="1.20.1260.10">
    <property type="match status" value="1"/>
</dbReference>
<protein>
    <recommendedName>
        <fullName evidence="3">Rubrerythrin</fullName>
    </recommendedName>
</protein>
<name>A0A4V6QKE7_9LEPT</name>
<gene>
    <name evidence="1" type="ORF">EHO59_14385</name>
</gene>
<dbReference type="InterPro" id="IPR012347">
    <property type="entry name" value="Ferritin-like"/>
</dbReference>
<dbReference type="OrthoDB" id="338241at2"/>
<keyword evidence="2" id="KW-1185">Reference proteome</keyword>
<accession>A0A4V6QKE7</accession>
<dbReference type="InterPro" id="IPR009078">
    <property type="entry name" value="Ferritin-like_SF"/>
</dbReference>
<organism evidence="1 2">
    <name type="scientific">Leptospira semungkisensis</name>
    <dbReference type="NCBI Taxonomy" id="2484985"/>
    <lineage>
        <taxon>Bacteria</taxon>
        <taxon>Pseudomonadati</taxon>
        <taxon>Spirochaetota</taxon>
        <taxon>Spirochaetia</taxon>
        <taxon>Leptospirales</taxon>
        <taxon>Leptospiraceae</taxon>
        <taxon>Leptospira</taxon>
    </lineage>
</organism>
<reference evidence="1" key="1">
    <citation type="journal article" date="2019" name="PLoS Negl. Trop. Dis.">
        <title>Revisiting the worldwide diversity of Leptospira species in the environment.</title>
        <authorList>
            <person name="Vincent A.T."/>
            <person name="Schiettekatte O."/>
            <person name="Bourhy P."/>
            <person name="Veyrier F.J."/>
            <person name="Picardeau M."/>
        </authorList>
    </citation>
    <scope>NUCLEOTIDE SEQUENCE [LARGE SCALE GENOMIC DNA]</scope>
    <source>
        <strain evidence="1">SSS9</strain>
    </source>
</reference>
<evidence type="ECO:0008006" key="3">
    <source>
        <dbReference type="Google" id="ProtNLM"/>
    </source>
</evidence>
<evidence type="ECO:0000313" key="2">
    <source>
        <dbReference type="Proteomes" id="UP000297453"/>
    </source>
</evidence>
<dbReference type="AlphaFoldDB" id="A0A4V6QKE7"/>
<evidence type="ECO:0000313" key="1">
    <source>
        <dbReference type="EMBL" id="TGJ99068.1"/>
    </source>
</evidence>
<dbReference type="Proteomes" id="UP000297453">
    <property type="component" value="Unassembled WGS sequence"/>
</dbReference>
<sequence>MVPTTDLKPNRNITSEEIDSLLVSIVKSKDLHFKWLNTLSLMEHIGARKIHTTQTGLQVSEMVLRHAAEEARHASFFKRLALKVDPEGTQDFQKESLLAGYSAVSYFHKLDSCVERSLSNEVLPRQTHSFLCYLYVTKMIEERAGLVYEIYDQILDNNKAGISIKGIIKEEETHLTEMDATLSDLDPNFEVRSAEFREKEAEFFHKYFRNLQKEILKAV</sequence>
<dbReference type="EMBL" id="RQEP01000019">
    <property type="protein sequence ID" value="TGJ99068.1"/>
    <property type="molecule type" value="Genomic_DNA"/>
</dbReference>
<dbReference type="SUPFAM" id="SSF47240">
    <property type="entry name" value="Ferritin-like"/>
    <property type="match status" value="1"/>
</dbReference>
<comment type="caution">
    <text evidence="1">The sequence shown here is derived from an EMBL/GenBank/DDBJ whole genome shotgun (WGS) entry which is preliminary data.</text>
</comment>
<dbReference type="RefSeq" id="WP_135589161.1">
    <property type="nucleotide sequence ID" value="NZ_RQEP01000019.1"/>
</dbReference>